<evidence type="ECO:0000256" key="3">
    <source>
        <dbReference type="ARBA" id="ARBA00023143"/>
    </source>
</evidence>
<dbReference type="Pfam" id="PF00669">
    <property type="entry name" value="Flagellin_N"/>
    <property type="match status" value="1"/>
</dbReference>
<proteinExistence type="inferred from homology"/>
<protein>
    <recommendedName>
        <fullName evidence="2 4">Flagellin</fullName>
    </recommendedName>
</protein>
<dbReference type="GO" id="GO:0005198">
    <property type="term" value="F:structural molecule activity"/>
    <property type="evidence" value="ECO:0007669"/>
    <property type="project" value="UniProtKB-UniRule"/>
</dbReference>
<organism evidence="7 8">
    <name type="scientific">Neobacillus rhizophilus</name>
    <dbReference type="NCBI Taxonomy" id="2833579"/>
    <lineage>
        <taxon>Bacteria</taxon>
        <taxon>Bacillati</taxon>
        <taxon>Bacillota</taxon>
        <taxon>Bacilli</taxon>
        <taxon>Bacillales</taxon>
        <taxon>Bacillaceae</taxon>
        <taxon>Neobacillus</taxon>
    </lineage>
</organism>
<feature type="domain" description="Flagellin C-terminal" evidence="6">
    <location>
        <begin position="446"/>
        <end position="531"/>
    </location>
</feature>
<name>A0A942YVI7_9BACI</name>
<dbReference type="InterPro" id="IPR001029">
    <property type="entry name" value="Flagellin_N"/>
</dbReference>
<comment type="subcellular location">
    <subcellularLocation>
        <location evidence="4">Secreted</location>
    </subcellularLocation>
    <subcellularLocation>
        <location evidence="4">Bacterial flagellum</location>
    </subcellularLocation>
</comment>
<dbReference type="Gene3D" id="1.20.1330.10">
    <property type="entry name" value="f41 fragment of flagellin, N-terminal domain"/>
    <property type="match status" value="2"/>
</dbReference>
<dbReference type="GO" id="GO:0005576">
    <property type="term" value="C:extracellular region"/>
    <property type="evidence" value="ECO:0007669"/>
    <property type="project" value="UniProtKB-SubCell"/>
</dbReference>
<dbReference type="AlphaFoldDB" id="A0A942YVI7"/>
<dbReference type="PANTHER" id="PTHR42792">
    <property type="entry name" value="FLAGELLIN"/>
    <property type="match status" value="1"/>
</dbReference>
<keyword evidence="7" id="KW-0282">Flagellum</keyword>
<dbReference type="PANTHER" id="PTHR42792:SF2">
    <property type="entry name" value="FLAGELLIN"/>
    <property type="match status" value="1"/>
</dbReference>
<dbReference type="Pfam" id="PF00700">
    <property type="entry name" value="Flagellin_C"/>
    <property type="match status" value="1"/>
</dbReference>
<evidence type="ECO:0000259" key="6">
    <source>
        <dbReference type="Pfam" id="PF00700"/>
    </source>
</evidence>
<evidence type="ECO:0000259" key="5">
    <source>
        <dbReference type="Pfam" id="PF00669"/>
    </source>
</evidence>
<comment type="similarity">
    <text evidence="1 4">Belongs to the bacterial flagellin family.</text>
</comment>
<evidence type="ECO:0000313" key="7">
    <source>
        <dbReference type="EMBL" id="MBS4213030.1"/>
    </source>
</evidence>
<dbReference type="InterPro" id="IPR001492">
    <property type="entry name" value="Flagellin"/>
</dbReference>
<evidence type="ECO:0000256" key="1">
    <source>
        <dbReference type="ARBA" id="ARBA00005709"/>
    </source>
</evidence>
<dbReference type="EMBL" id="JAGYPF010000002">
    <property type="protein sequence ID" value="MBS4213030.1"/>
    <property type="molecule type" value="Genomic_DNA"/>
</dbReference>
<evidence type="ECO:0000313" key="8">
    <source>
        <dbReference type="Proteomes" id="UP000679749"/>
    </source>
</evidence>
<comment type="caution">
    <text evidence="7">The sequence shown here is derived from an EMBL/GenBank/DDBJ whole genome shotgun (WGS) entry which is preliminary data.</text>
</comment>
<dbReference type="InterPro" id="IPR042187">
    <property type="entry name" value="Flagellin_C_sub2"/>
</dbReference>
<gene>
    <name evidence="7" type="ORF">KHA99_11280</name>
</gene>
<keyword evidence="7" id="KW-0969">Cilium</keyword>
<dbReference type="SUPFAM" id="SSF64518">
    <property type="entry name" value="Phase 1 flagellin"/>
    <property type="match status" value="1"/>
</dbReference>
<dbReference type="InterPro" id="IPR046358">
    <property type="entry name" value="Flagellin_C"/>
</dbReference>
<dbReference type="RefSeq" id="WP_213117545.1">
    <property type="nucleotide sequence ID" value="NZ_JAGYPF010000002.1"/>
</dbReference>
<evidence type="ECO:0000256" key="4">
    <source>
        <dbReference type="RuleBase" id="RU362073"/>
    </source>
</evidence>
<dbReference type="PRINTS" id="PR00207">
    <property type="entry name" value="FLAGELLIN"/>
</dbReference>
<feature type="domain" description="Flagellin N-terminal" evidence="5">
    <location>
        <begin position="3"/>
        <end position="138"/>
    </location>
</feature>
<dbReference type="GO" id="GO:0009288">
    <property type="term" value="C:bacterial-type flagellum"/>
    <property type="evidence" value="ECO:0007669"/>
    <property type="project" value="UniProtKB-SubCell"/>
</dbReference>
<keyword evidence="7" id="KW-0966">Cell projection</keyword>
<accession>A0A942YVI7</accession>
<evidence type="ECO:0000256" key="2">
    <source>
        <dbReference type="ARBA" id="ARBA00020110"/>
    </source>
</evidence>
<dbReference type="Proteomes" id="UP000679749">
    <property type="component" value="Unassembled WGS sequence"/>
</dbReference>
<reference evidence="7" key="1">
    <citation type="submission" date="2021-05" db="EMBL/GenBank/DDBJ databases">
        <title>Novel Bacillus species.</title>
        <authorList>
            <person name="Liu G."/>
        </authorList>
    </citation>
    <scope>NUCLEOTIDE SEQUENCE</scope>
    <source>
        <strain evidence="7">FJAT-49825</strain>
    </source>
</reference>
<keyword evidence="3 4" id="KW-0975">Bacterial flagellum</keyword>
<dbReference type="Gene3D" id="3.30.70.2120">
    <property type="match status" value="1"/>
</dbReference>
<keyword evidence="8" id="KW-1185">Reference proteome</keyword>
<comment type="function">
    <text evidence="4">Flagellin is the subunit protein which polymerizes to form the filaments of bacterial flagella.</text>
</comment>
<keyword evidence="4" id="KW-0964">Secreted</keyword>
<dbReference type="Gene3D" id="6.10.10.10">
    <property type="entry name" value="Flagellar export chaperone, C-terminal domain"/>
    <property type="match status" value="1"/>
</dbReference>
<sequence length="533" mass="55153">MRINHNISALNAYHQLSANSSAASKNLEKLSSGLRINRAADDATGLAISEKMRAQIRGLDQASRNAQDGISLIQTAEGAMNETHSILQRVRELANQAANGTSTTQDKQNIQTEVNQLIDEIDRVASDTEFNSFKILNGDISKTAKFAQSTGGAVDNVVASATAAAGTTTVTMSGPLTGDRESIWQTGVLKDYNTGTAASSNGGTKMTDLGDATANYGLQVGDEISLSAVVGGEVKTSVYVVTAESTLDDFMSSIKNTLGAADVKVETAVTGVDALAKGLDGAATSVDSLVITGQLGAANDISSISIKATSSDGISRSSFNTTMSGGNNGALEQLQVAGNKGDFIAQVDVGSNGATKGDGDGRIAVRSNSVVKVSNLQLSFKDTIAGGDISTITVGSANNTVSIHVGANADQTLEIGINAMDSVALGLKKDGVNISLLNEFSAENALKVLDGAISNVSSERSKLGAIQNRLEHTINSLGTSSENLTAAESRLRDVDMANEMMQFTKNNILSQAAQSMLAQANQQPQGVLQLLRG</sequence>